<sequence length="108" mass="12367">MPRSKIGKKRPIPSAKFMEDAVNDVLKHGLSLRIAAVKYEISKYAIGRYVKKSKSNQDESAFSYKPKIDVKKIFSTEKEAEIVNYLKQASRLQYGLTTIQTRKLIVML</sequence>
<evidence type="ECO:0000313" key="1">
    <source>
        <dbReference type="EMBL" id="KAK4882182.1"/>
    </source>
</evidence>
<comment type="caution">
    <text evidence="1">The sequence shown here is derived from an EMBL/GenBank/DDBJ whole genome shotgun (WGS) entry which is preliminary data.</text>
</comment>
<proteinExistence type="predicted"/>
<dbReference type="Proteomes" id="UP001353858">
    <property type="component" value="Unassembled WGS sequence"/>
</dbReference>
<dbReference type="EMBL" id="JARPUR010000002">
    <property type="protein sequence ID" value="KAK4882182.1"/>
    <property type="molecule type" value="Genomic_DNA"/>
</dbReference>
<gene>
    <name evidence="1" type="ORF">RN001_005501</name>
</gene>
<dbReference type="AlphaFoldDB" id="A0AAN7SHW2"/>
<reference evidence="2" key="1">
    <citation type="submission" date="2023-01" db="EMBL/GenBank/DDBJ databases">
        <title>Key to firefly adult light organ development and bioluminescence: homeobox transcription factors regulate luciferase expression and transportation to peroxisome.</title>
        <authorList>
            <person name="Fu X."/>
        </authorList>
    </citation>
    <scope>NUCLEOTIDE SEQUENCE [LARGE SCALE GENOMIC DNA]</scope>
</reference>
<name>A0AAN7SHW2_9COLE</name>
<accession>A0AAN7SHW2</accession>
<keyword evidence="2" id="KW-1185">Reference proteome</keyword>
<protein>
    <recommendedName>
        <fullName evidence="3">HTH psq-type domain-containing protein</fullName>
    </recommendedName>
</protein>
<organism evidence="1 2">
    <name type="scientific">Aquatica leii</name>
    <dbReference type="NCBI Taxonomy" id="1421715"/>
    <lineage>
        <taxon>Eukaryota</taxon>
        <taxon>Metazoa</taxon>
        <taxon>Ecdysozoa</taxon>
        <taxon>Arthropoda</taxon>
        <taxon>Hexapoda</taxon>
        <taxon>Insecta</taxon>
        <taxon>Pterygota</taxon>
        <taxon>Neoptera</taxon>
        <taxon>Endopterygota</taxon>
        <taxon>Coleoptera</taxon>
        <taxon>Polyphaga</taxon>
        <taxon>Elateriformia</taxon>
        <taxon>Elateroidea</taxon>
        <taxon>Lampyridae</taxon>
        <taxon>Luciolinae</taxon>
        <taxon>Aquatica</taxon>
    </lineage>
</organism>
<evidence type="ECO:0008006" key="3">
    <source>
        <dbReference type="Google" id="ProtNLM"/>
    </source>
</evidence>
<evidence type="ECO:0000313" key="2">
    <source>
        <dbReference type="Proteomes" id="UP001353858"/>
    </source>
</evidence>